<gene>
    <name evidence="7" type="ORF">ACFQ2C_00360</name>
</gene>
<name>A0ABW3RFW7_9SPHI</name>
<sequence>MTSLGEAGANVSQSMKSRIRIAVTLFYFGQGLGFASWASRIPTIKSVLGLSEAQLGTILLMLPIGQLLTMPLSGALVNKYGSHKVMPWAAFLYALVLLLIGFSGNAWMLGASLFLFGVTGNMCNIAVNTQGVLAEELHGSSIMSSFHGAWSLAGFTGALIGLLSLNFQINTIPHFIGIVLIMVLNILLNKQYLVPEEGSKTEKKEKTKFKPDSLIVQLGVIGFFSMATEGAMFDWSGVYFSDVVKAPEKLVILGYASFMIMMALGRFLGDAVIGRYGRQRTLQISGVLMFVGMLASVVFPNLWVCTFAFMLVGLGVACNVPTVYSVTGKHKTIPAGVALAMVSSISYLGFLMGPPLIGYIAELFSLRYSFAIFSLFGFLMFIMVSRLKIFNEK</sequence>
<dbReference type="RefSeq" id="WP_380894350.1">
    <property type="nucleotide sequence ID" value="NZ_JBHTKY010000001.1"/>
</dbReference>
<dbReference type="InterPro" id="IPR051788">
    <property type="entry name" value="MFS_Transporter"/>
</dbReference>
<evidence type="ECO:0000256" key="4">
    <source>
        <dbReference type="ARBA" id="ARBA00023136"/>
    </source>
</evidence>
<feature type="transmembrane region" description="Helical" evidence="5">
    <location>
        <begin position="175"/>
        <end position="193"/>
    </location>
</feature>
<feature type="transmembrane region" description="Helical" evidence="5">
    <location>
        <begin position="21"/>
        <end position="38"/>
    </location>
</feature>
<dbReference type="InterPro" id="IPR011701">
    <property type="entry name" value="MFS"/>
</dbReference>
<reference evidence="8" key="1">
    <citation type="journal article" date="2019" name="Int. J. Syst. Evol. Microbiol.">
        <title>The Global Catalogue of Microorganisms (GCM) 10K type strain sequencing project: providing services to taxonomists for standard genome sequencing and annotation.</title>
        <authorList>
            <consortium name="The Broad Institute Genomics Platform"/>
            <consortium name="The Broad Institute Genome Sequencing Center for Infectious Disease"/>
            <person name="Wu L."/>
            <person name="Ma J."/>
        </authorList>
    </citation>
    <scope>NUCLEOTIDE SEQUENCE [LARGE SCALE GENOMIC DNA]</scope>
    <source>
        <strain evidence="8">CCUG 52468</strain>
    </source>
</reference>
<evidence type="ECO:0000313" key="7">
    <source>
        <dbReference type="EMBL" id="MFD1164048.1"/>
    </source>
</evidence>
<dbReference type="Gene3D" id="1.20.1250.20">
    <property type="entry name" value="MFS general substrate transporter like domains"/>
    <property type="match status" value="2"/>
</dbReference>
<keyword evidence="4 5" id="KW-0472">Membrane</keyword>
<dbReference type="Pfam" id="PF07690">
    <property type="entry name" value="MFS_1"/>
    <property type="match status" value="1"/>
</dbReference>
<dbReference type="InterPro" id="IPR036259">
    <property type="entry name" value="MFS_trans_sf"/>
</dbReference>
<comment type="caution">
    <text evidence="7">The sequence shown here is derived from an EMBL/GenBank/DDBJ whole genome shotgun (WGS) entry which is preliminary data.</text>
</comment>
<feature type="transmembrane region" description="Helical" evidence="5">
    <location>
        <begin position="252"/>
        <end position="269"/>
    </location>
</feature>
<dbReference type="PANTHER" id="PTHR23514">
    <property type="entry name" value="BYPASS OF STOP CODON PROTEIN 6"/>
    <property type="match status" value="1"/>
</dbReference>
<feature type="transmembrane region" description="Helical" evidence="5">
    <location>
        <begin position="366"/>
        <end position="384"/>
    </location>
</feature>
<feature type="transmembrane region" description="Helical" evidence="5">
    <location>
        <begin position="281"/>
        <end position="300"/>
    </location>
</feature>
<feature type="transmembrane region" description="Helical" evidence="5">
    <location>
        <begin position="306"/>
        <end position="326"/>
    </location>
</feature>
<dbReference type="PROSITE" id="PS50850">
    <property type="entry name" value="MFS"/>
    <property type="match status" value="1"/>
</dbReference>
<protein>
    <submittedName>
        <fullName evidence="7">MFS transporter</fullName>
    </submittedName>
</protein>
<organism evidence="7 8">
    <name type="scientific">Sphingobacterium daejeonense</name>
    <dbReference type="NCBI Taxonomy" id="371142"/>
    <lineage>
        <taxon>Bacteria</taxon>
        <taxon>Pseudomonadati</taxon>
        <taxon>Bacteroidota</taxon>
        <taxon>Sphingobacteriia</taxon>
        <taxon>Sphingobacteriales</taxon>
        <taxon>Sphingobacteriaceae</taxon>
        <taxon>Sphingobacterium</taxon>
    </lineage>
</organism>
<feature type="domain" description="Major facilitator superfamily (MFS) profile" evidence="6">
    <location>
        <begin position="17"/>
        <end position="393"/>
    </location>
</feature>
<keyword evidence="2 5" id="KW-0812">Transmembrane</keyword>
<feature type="transmembrane region" description="Helical" evidence="5">
    <location>
        <begin position="58"/>
        <end position="78"/>
    </location>
</feature>
<evidence type="ECO:0000313" key="8">
    <source>
        <dbReference type="Proteomes" id="UP001597205"/>
    </source>
</evidence>
<accession>A0ABW3RFW7</accession>
<evidence type="ECO:0000256" key="2">
    <source>
        <dbReference type="ARBA" id="ARBA00022692"/>
    </source>
</evidence>
<proteinExistence type="predicted"/>
<dbReference type="EMBL" id="JBHTKY010000001">
    <property type="protein sequence ID" value="MFD1164048.1"/>
    <property type="molecule type" value="Genomic_DNA"/>
</dbReference>
<evidence type="ECO:0000259" key="6">
    <source>
        <dbReference type="PROSITE" id="PS50850"/>
    </source>
</evidence>
<evidence type="ECO:0000256" key="3">
    <source>
        <dbReference type="ARBA" id="ARBA00022989"/>
    </source>
</evidence>
<dbReference type="PANTHER" id="PTHR23514:SF13">
    <property type="entry name" value="INNER MEMBRANE PROTEIN YBJJ"/>
    <property type="match status" value="1"/>
</dbReference>
<feature type="transmembrane region" description="Helical" evidence="5">
    <location>
        <begin position="85"/>
        <end position="102"/>
    </location>
</feature>
<evidence type="ECO:0000256" key="5">
    <source>
        <dbReference type="SAM" id="Phobius"/>
    </source>
</evidence>
<feature type="transmembrane region" description="Helical" evidence="5">
    <location>
        <begin position="214"/>
        <end position="232"/>
    </location>
</feature>
<dbReference type="Proteomes" id="UP001597205">
    <property type="component" value="Unassembled WGS sequence"/>
</dbReference>
<evidence type="ECO:0000256" key="1">
    <source>
        <dbReference type="ARBA" id="ARBA00004141"/>
    </source>
</evidence>
<comment type="subcellular location">
    <subcellularLocation>
        <location evidence="1">Membrane</location>
        <topology evidence="1">Multi-pass membrane protein</topology>
    </subcellularLocation>
</comment>
<feature type="transmembrane region" description="Helical" evidence="5">
    <location>
        <begin position="338"/>
        <end position="360"/>
    </location>
</feature>
<keyword evidence="8" id="KW-1185">Reference proteome</keyword>
<dbReference type="InterPro" id="IPR020846">
    <property type="entry name" value="MFS_dom"/>
</dbReference>
<dbReference type="CDD" id="cd17393">
    <property type="entry name" value="MFS_MosC_like"/>
    <property type="match status" value="1"/>
</dbReference>
<dbReference type="SUPFAM" id="SSF103473">
    <property type="entry name" value="MFS general substrate transporter"/>
    <property type="match status" value="1"/>
</dbReference>
<keyword evidence="3 5" id="KW-1133">Transmembrane helix</keyword>